<evidence type="ECO:0000313" key="5">
    <source>
        <dbReference type="EMBL" id="CDJ58897.1"/>
    </source>
</evidence>
<proteinExistence type="predicted"/>
<keyword evidence="1 5" id="KW-0489">Methyltransferase</keyword>
<evidence type="ECO:0000256" key="1">
    <source>
        <dbReference type="ARBA" id="ARBA00022603"/>
    </source>
</evidence>
<dbReference type="PANTHER" id="PTHR11061">
    <property type="entry name" value="RNA M5U METHYLTRANSFERASE"/>
    <property type="match status" value="1"/>
</dbReference>
<accession>U6M3T7</accession>
<gene>
    <name evidence="5" type="ORF">EMWEY_00018730</name>
</gene>
<dbReference type="SUPFAM" id="SSF53335">
    <property type="entry name" value="S-adenosyl-L-methionine-dependent methyltransferases"/>
    <property type="match status" value="1"/>
</dbReference>
<dbReference type="InterPro" id="IPR029063">
    <property type="entry name" value="SAM-dependent_MTases_sf"/>
</dbReference>
<dbReference type="OrthoDB" id="347553at2759"/>
<keyword evidence="3" id="KW-0949">S-adenosyl-L-methionine</keyword>
<dbReference type="AlphaFoldDB" id="U6M3T7"/>
<organism evidence="5 6">
    <name type="scientific">Eimeria maxima</name>
    <name type="common">Coccidian parasite</name>
    <dbReference type="NCBI Taxonomy" id="5804"/>
    <lineage>
        <taxon>Eukaryota</taxon>
        <taxon>Sar</taxon>
        <taxon>Alveolata</taxon>
        <taxon>Apicomplexa</taxon>
        <taxon>Conoidasida</taxon>
        <taxon>Coccidia</taxon>
        <taxon>Eucoccidiorida</taxon>
        <taxon>Eimeriorina</taxon>
        <taxon>Eimeriidae</taxon>
        <taxon>Eimeria</taxon>
    </lineage>
</organism>
<feature type="region of interest" description="Disordered" evidence="4">
    <location>
        <begin position="414"/>
        <end position="438"/>
    </location>
</feature>
<dbReference type="InterPro" id="IPR010280">
    <property type="entry name" value="U5_MeTrfase_fam"/>
</dbReference>
<evidence type="ECO:0000313" key="6">
    <source>
        <dbReference type="Proteomes" id="UP000030763"/>
    </source>
</evidence>
<dbReference type="Gene3D" id="3.40.50.150">
    <property type="entry name" value="Vaccinia Virus protein VP39"/>
    <property type="match status" value="1"/>
</dbReference>
<keyword evidence="2 5" id="KW-0808">Transferase</keyword>
<evidence type="ECO:0000256" key="2">
    <source>
        <dbReference type="ARBA" id="ARBA00022679"/>
    </source>
</evidence>
<evidence type="ECO:0000256" key="3">
    <source>
        <dbReference type="ARBA" id="ARBA00022691"/>
    </source>
</evidence>
<sequence>MQACILGDRDDGSAFLLMLSIAAAGFSVDADAPGQRASPCPHFLEGCGGCQFIHLDLTHQRTSKQQLLQQMLQQVLLRQQKLHNQQTPQQDIGRWEPPKVAPLVPAASETQFAARADMLLQLVEGIPRLGLPAYDGCSNIVGVQDCIRLKGPLRELYRHLTDVLLPLLKSRQLRILDQRCGAGTLSGLSLRLAEDCTGCNGMVLLRLKGHLESNVRPRLVQLAETLSKRCPALKAVTFHDLRRSNPTSLLASGIATAATFGAAVDTSSRIAALAAAPGAALGAGAATEPRGTRESVVGRGNALQQIWPAVEKAAGRAAGRLWGALGSAGLFEILLSALFKEVREQVVELSKNTFAGMLNIPQSLHSVVVFASSAPDAEETRKNMALNDLYWGEVVECPDSGGVTAAFAARSGFSGPRRAQHRSQQGNALGKSTKSPRRVERAFEVEASDDSVEAASGVTLAGPPHLPDVLLLSPSRGGLPKNMRRWVAAAAIPRVVYIAHDQPAFFRDAEALVAAG</sequence>
<reference evidence="5" key="2">
    <citation type="submission" date="2013-10" db="EMBL/GenBank/DDBJ databases">
        <authorList>
            <person name="Aslett M."/>
        </authorList>
    </citation>
    <scope>NUCLEOTIDE SEQUENCE [LARGE SCALE GENOMIC DNA]</scope>
    <source>
        <strain evidence="5">Weybridge</strain>
    </source>
</reference>
<keyword evidence="6" id="KW-1185">Reference proteome</keyword>
<dbReference type="GO" id="GO:0070475">
    <property type="term" value="P:rRNA base methylation"/>
    <property type="evidence" value="ECO:0007669"/>
    <property type="project" value="TreeGrafter"/>
</dbReference>
<dbReference type="VEuPathDB" id="ToxoDB:EMWEY_00018730"/>
<dbReference type="RefSeq" id="XP_013335545.1">
    <property type="nucleotide sequence ID" value="XM_013480091.1"/>
</dbReference>
<feature type="compositionally biased region" description="Polar residues" evidence="4">
    <location>
        <begin position="422"/>
        <end position="433"/>
    </location>
</feature>
<protein>
    <submittedName>
        <fullName evidence="5">RNA methyltransferase, TrmA family, putative</fullName>
    </submittedName>
</protein>
<dbReference type="PANTHER" id="PTHR11061:SF30">
    <property type="entry name" value="TRNA (URACIL(54)-C(5))-METHYLTRANSFERASE"/>
    <property type="match status" value="1"/>
</dbReference>
<dbReference type="EMBL" id="HG719929">
    <property type="protein sequence ID" value="CDJ58897.1"/>
    <property type="molecule type" value="Genomic_DNA"/>
</dbReference>
<dbReference type="Proteomes" id="UP000030763">
    <property type="component" value="Unassembled WGS sequence"/>
</dbReference>
<dbReference type="GeneID" id="25335859"/>
<reference evidence="5" key="1">
    <citation type="submission" date="2013-10" db="EMBL/GenBank/DDBJ databases">
        <title>Genomic analysis of the causative agents of coccidiosis in chickens.</title>
        <authorList>
            <person name="Reid A.J."/>
            <person name="Blake D."/>
            <person name="Billington K."/>
            <person name="Browne H."/>
            <person name="Dunn M."/>
            <person name="Hung S."/>
            <person name="Kawahara F."/>
            <person name="Miranda-Saavedra D."/>
            <person name="Mourier T."/>
            <person name="Nagra H."/>
            <person name="Otto T.D."/>
            <person name="Rawlings N."/>
            <person name="Sanchez A."/>
            <person name="Sanders M."/>
            <person name="Subramaniam C."/>
            <person name="Tay Y."/>
            <person name="Dear P."/>
            <person name="Doerig C."/>
            <person name="Gruber A."/>
            <person name="Parkinson J."/>
            <person name="Shirley M."/>
            <person name="Wan K.L."/>
            <person name="Berriman M."/>
            <person name="Tomley F."/>
            <person name="Pain A."/>
        </authorList>
    </citation>
    <scope>NUCLEOTIDE SEQUENCE [LARGE SCALE GENOMIC DNA]</scope>
    <source>
        <strain evidence="5">Weybridge</strain>
    </source>
</reference>
<dbReference type="GO" id="GO:0070041">
    <property type="term" value="F:rRNA (uridine-C5-)-methyltransferase activity"/>
    <property type="evidence" value="ECO:0007669"/>
    <property type="project" value="TreeGrafter"/>
</dbReference>
<dbReference type="OMA" id="CRKVFAF"/>
<evidence type="ECO:0000256" key="4">
    <source>
        <dbReference type="SAM" id="MobiDB-lite"/>
    </source>
</evidence>
<name>U6M3T7_EIMMA</name>